<keyword evidence="2" id="KW-1185">Reference proteome</keyword>
<comment type="caution">
    <text evidence="1">The sequence shown here is derived from an EMBL/GenBank/DDBJ whole genome shotgun (WGS) entry which is preliminary data.</text>
</comment>
<protein>
    <submittedName>
        <fullName evidence="1">Uncharacterized protein</fullName>
    </submittedName>
</protein>
<dbReference type="EMBL" id="JBBPBM010000069">
    <property type="protein sequence ID" value="KAK8513694.1"/>
    <property type="molecule type" value="Genomic_DNA"/>
</dbReference>
<evidence type="ECO:0000313" key="2">
    <source>
        <dbReference type="Proteomes" id="UP001472677"/>
    </source>
</evidence>
<accession>A0ABR2C2T3</accession>
<name>A0ABR2C2T3_9ROSI</name>
<organism evidence="1 2">
    <name type="scientific">Hibiscus sabdariffa</name>
    <name type="common">roselle</name>
    <dbReference type="NCBI Taxonomy" id="183260"/>
    <lineage>
        <taxon>Eukaryota</taxon>
        <taxon>Viridiplantae</taxon>
        <taxon>Streptophyta</taxon>
        <taxon>Embryophyta</taxon>
        <taxon>Tracheophyta</taxon>
        <taxon>Spermatophyta</taxon>
        <taxon>Magnoliopsida</taxon>
        <taxon>eudicotyledons</taxon>
        <taxon>Gunneridae</taxon>
        <taxon>Pentapetalae</taxon>
        <taxon>rosids</taxon>
        <taxon>malvids</taxon>
        <taxon>Malvales</taxon>
        <taxon>Malvaceae</taxon>
        <taxon>Malvoideae</taxon>
        <taxon>Hibiscus</taxon>
    </lineage>
</organism>
<reference evidence="1 2" key="1">
    <citation type="journal article" date="2024" name="G3 (Bethesda)">
        <title>Genome assembly of Hibiscus sabdariffa L. provides insights into metabolisms of medicinal natural products.</title>
        <authorList>
            <person name="Kim T."/>
        </authorList>
    </citation>
    <scope>NUCLEOTIDE SEQUENCE [LARGE SCALE GENOMIC DNA]</scope>
    <source>
        <strain evidence="1">TK-2024</strain>
        <tissue evidence="1">Old leaves</tissue>
    </source>
</reference>
<evidence type="ECO:0000313" key="1">
    <source>
        <dbReference type="EMBL" id="KAK8513694.1"/>
    </source>
</evidence>
<sequence length="76" mass="8411">MSHVMLKVFDKYAAPFKRTDIGLWGANDISGKLVTYEIAEVASSMNESIYPAFISSLESSILPVISAFFLPKQKPL</sequence>
<dbReference type="Proteomes" id="UP001472677">
    <property type="component" value="Unassembled WGS sequence"/>
</dbReference>
<proteinExistence type="predicted"/>
<gene>
    <name evidence="1" type="ORF">V6N12_052865</name>
</gene>